<evidence type="ECO:0000313" key="2">
    <source>
        <dbReference type="Proteomes" id="UP000770785"/>
    </source>
</evidence>
<name>A0ABX0XAE2_9BACT</name>
<dbReference type="EMBL" id="JAATJH010000002">
    <property type="protein sequence ID" value="NJC25924.1"/>
    <property type="molecule type" value="Genomic_DNA"/>
</dbReference>
<dbReference type="Proteomes" id="UP000770785">
    <property type="component" value="Unassembled WGS sequence"/>
</dbReference>
<keyword evidence="2" id="KW-1185">Reference proteome</keyword>
<evidence type="ECO:0000313" key="1">
    <source>
        <dbReference type="EMBL" id="NJC25924.1"/>
    </source>
</evidence>
<accession>A0ABX0XAE2</accession>
<reference evidence="1 2" key="1">
    <citation type="submission" date="2020-03" db="EMBL/GenBank/DDBJ databases">
        <title>Genomic Encyclopedia of Type Strains, Phase IV (KMG-IV): sequencing the most valuable type-strain genomes for metagenomic binning, comparative biology and taxonomic classification.</title>
        <authorList>
            <person name="Goeker M."/>
        </authorList>
    </citation>
    <scope>NUCLEOTIDE SEQUENCE [LARGE SCALE GENOMIC DNA]</scope>
    <source>
        <strain evidence="1 2">DSM 105096</strain>
    </source>
</reference>
<proteinExistence type="predicted"/>
<comment type="caution">
    <text evidence="1">The sequence shown here is derived from an EMBL/GenBank/DDBJ whole genome shotgun (WGS) entry which is preliminary data.</text>
</comment>
<sequence length="236" mass="27258">MRFTIYTLLLLFTYAADLSAQKVSFTPIIQNARNKQSLKSIEGFTNVLYEISDQSFDHLEFGGRFDLRLFNNRNIVLSIGAHGRRLRTSFAASLEVPTMTSSTKDIFVMVNTKKYIASFLEASYQVELSHKFKVQPVLGIKWLTQIDKNKDTDLFPRQEEPDIQEFEEAVEGSIKPSHLFYEYGINLTYRRYGVFIRHGSHLSSSITDDLDDDGTQRSFSNRYRVSTIGLSYELFR</sequence>
<gene>
    <name evidence="1" type="ORF">GGR27_001423</name>
</gene>
<dbReference type="RefSeq" id="WP_168036693.1">
    <property type="nucleotide sequence ID" value="NZ_JAATJH010000002.1"/>
</dbReference>
<evidence type="ECO:0008006" key="3">
    <source>
        <dbReference type="Google" id="ProtNLM"/>
    </source>
</evidence>
<protein>
    <recommendedName>
        <fullName evidence="3">Outer membrane protein beta-barrel domain-containing protein</fullName>
    </recommendedName>
</protein>
<organism evidence="1 2">
    <name type="scientific">Neolewinella antarctica</name>
    <dbReference type="NCBI Taxonomy" id="442734"/>
    <lineage>
        <taxon>Bacteria</taxon>
        <taxon>Pseudomonadati</taxon>
        <taxon>Bacteroidota</taxon>
        <taxon>Saprospiria</taxon>
        <taxon>Saprospirales</taxon>
        <taxon>Lewinellaceae</taxon>
        <taxon>Neolewinella</taxon>
    </lineage>
</organism>